<reference evidence="1" key="1">
    <citation type="submission" date="2018-05" db="EMBL/GenBank/DDBJ databases">
        <authorList>
            <person name="Lanie J.A."/>
            <person name="Ng W.-L."/>
            <person name="Kazmierczak K.M."/>
            <person name="Andrzejewski T.M."/>
            <person name="Davidsen T.M."/>
            <person name="Wayne K.J."/>
            <person name="Tettelin H."/>
            <person name="Glass J.I."/>
            <person name="Rusch D."/>
            <person name="Podicherti R."/>
            <person name="Tsui H.-C.T."/>
            <person name="Winkler M.E."/>
        </authorList>
    </citation>
    <scope>NUCLEOTIDE SEQUENCE</scope>
</reference>
<proteinExistence type="predicted"/>
<dbReference type="AlphaFoldDB" id="A0A381RU98"/>
<gene>
    <name evidence="1" type="ORF">METZ01_LOCUS47648</name>
</gene>
<evidence type="ECO:0000313" key="1">
    <source>
        <dbReference type="EMBL" id="SUZ94794.1"/>
    </source>
</evidence>
<accession>A0A381RU98</accession>
<dbReference type="EMBL" id="UINC01002267">
    <property type="protein sequence ID" value="SUZ94794.1"/>
    <property type="molecule type" value="Genomic_DNA"/>
</dbReference>
<organism evidence="1">
    <name type="scientific">marine metagenome</name>
    <dbReference type="NCBI Taxonomy" id="408172"/>
    <lineage>
        <taxon>unclassified sequences</taxon>
        <taxon>metagenomes</taxon>
        <taxon>ecological metagenomes</taxon>
    </lineage>
</organism>
<name>A0A381RU98_9ZZZZ</name>
<sequence>MPRHEREFFNEQEELKPATYTCPKCRHRGEYQVRWIRRLKKDKPPRGADSQDREMHRKLRDYMVRVDEMVSCNKCRRRFDIPSHQSVAFL</sequence>
<protein>
    <submittedName>
        <fullName evidence="1">Uncharacterized protein</fullName>
    </submittedName>
</protein>